<dbReference type="EMBL" id="VJMJ01000119">
    <property type="protein sequence ID" value="KAF0733906.1"/>
    <property type="molecule type" value="Genomic_DNA"/>
</dbReference>
<keyword evidence="5 6" id="KW-0482">Metalloprotease</keyword>
<evidence type="ECO:0000313" key="7">
    <source>
        <dbReference type="EMBL" id="KAF0733906.1"/>
    </source>
</evidence>
<comment type="similarity">
    <text evidence="1 6">Belongs to the peptidase M76 family.</text>
</comment>
<reference evidence="7 8" key="1">
    <citation type="submission" date="2019-07" db="EMBL/GenBank/DDBJ databases">
        <title>Genomics analysis of Aphanomyces spp. identifies a new class of oomycete effector associated with host adaptation.</title>
        <authorList>
            <person name="Gaulin E."/>
        </authorList>
    </citation>
    <scope>NUCLEOTIDE SEQUENCE [LARGE SCALE GENOMIC DNA]</scope>
    <source>
        <strain evidence="7 8">ATCC 201684</strain>
    </source>
</reference>
<dbReference type="InterPro" id="IPR019165">
    <property type="entry name" value="Peptidase_M76_ATP23"/>
</dbReference>
<dbReference type="AlphaFoldDB" id="A0A6G0X2A7"/>
<evidence type="ECO:0000256" key="2">
    <source>
        <dbReference type="ARBA" id="ARBA00022670"/>
    </source>
</evidence>
<dbReference type="GO" id="GO:0034982">
    <property type="term" value="P:mitochondrial protein processing"/>
    <property type="evidence" value="ECO:0007669"/>
    <property type="project" value="TreeGrafter"/>
</dbReference>
<evidence type="ECO:0000256" key="6">
    <source>
        <dbReference type="RuleBase" id="RU364057"/>
    </source>
</evidence>
<evidence type="ECO:0000256" key="4">
    <source>
        <dbReference type="ARBA" id="ARBA00022801"/>
    </source>
</evidence>
<proteinExistence type="inferred from homology"/>
<dbReference type="EC" id="3.4.24.-" evidence="6"/>
<dbReference type="GO" id="GO:0046872">
    <property type="term" value="F:metal ion binding"/>
    <property type="evidence" value="ECO:0007669"/>
    <property type="project" value="UniProtKB-KW"/>
</dbReference>
<gene>
    <name evidence="7" type="ORF">Ae201684_009463</name>
</gene>
<keyword evidence="4 6" id="KW-0378">Hydrolase</keyword>
<evidence type="ECO:0000256" key="3">
    <source>
        <dbReference type="ARBA" id="ARBA00022723"/>
    </source>
</evidence>
<evidence type="ECO:0000256" key="5">
    <source>
        <dbReference type="ARBA" id="ARBA00023049"/>
    </source>
</evidence>
<keyword evidence="2 6" id="KW-0645">Protease</keyword>
<dbReference type="GO" id="GO:0005739">
    <property type="term" value="C:mitochondrion"/>
    <property type="evidence" value="ECO:0007669"/>
    <property type="project" value="GOC"/>
</dbReference>
<dbReference type="PANTHER" id="PTHR21711">
    <property type="entry name" value="MITOCHONDRIAL INNER MEMBRANE PROTEASE"/>
    <property type="match status" value="1"/>
</dbReference>
<keyword evidence="8" id="KW-1185">Reference proteome</keyword>
<keyword evidence="3 6" id="KW-0479">Metal-binding</keyword>
<dbReference type="PANTHER" id="PTHR21711:SF0">
    <property type="entry name" value="MITOCHONDRIAL INNER MEMBRANE PROTEASE ATP23 HOMOLOG"/>
    <property type="match status" value="1"/>
</dbReference>
<dbReference type="GO" id="GO:0033615">
    <property type="term" value="P:mitochondrial proton-transporting ATP synthase complex assembly"/>
    <property type="evidence" value="ECO:0007669"/>
    <property type="project" value="TreeGrafter"/>
</dbReference>
<evidence type="ECO:0000313" key="8">
    <source>
        <dbReference type="Proteomes" id="UP000481153"/>
    </source>
</evidence>
<dbReference type="GO" id="GO:0004222">
    <property type="term" value="F:metalloendopeptidase activity"/>
    <property type="evidence" value="ECO:0007669"/>
    <property type="project" value="InterPro"/>
</dbReference>
<dbReference type="Pfam" id="PF09768">
    <property type="entry name" value="Peptidase_M76"/>
    <property type="match status" value="1"/>
</dbReference>
<organism evidence="7 8">
    <name type="scientific">Aphanomyces euteiches</name>
    <dbReference type="NCBI Taxonomy" id="100861"/>
    <lineage>
        <taxon>Eukaryota</taxon>
        <taxon>Sar</taxon>
        <taxon>Stramenopiles</taxon>
        <taxon>Oomycota</taxon>
        <taxon>Saprolegniomycetes</taxon>
        <taxon>Saprolegniales</taxon>
        <taxon>Verrucalvaceae</taxon>
        <taxon>Aphanomyces</taxon>
    </lineage>
</organism>
<evidence type="ECO:0000256" key="1">
    <source>
        <dbReference type="ARBA" id="ARBA00009915"/>
    </source>
</evidence>
<dbReference type="Proteomes" id="UP000481153">
    <property type="component" value="Unassembled WGS sequence"/>
</dbReference>
<protein>
    <recommendedName>
        <fullName evidence="6">Mitochondrial inner membrane protease ATP23</fullName>
        <ecNumber evidence="6">3.4.24.-</ecNumber>
    </recommendedName>
</protein>
<comment type="caution">
    <text evidence="7">The sequence shown here is derived from an EMBL/GenBank/DDBJ whole genome shotgun (WGS) entry which is preliminary data.</text>
</comment>
<dbReference type="VEuPathDB" id="FungiDB:AeMF1_001711"/>
<name>A0A6G0X2A7_9STRA</name>
<accession>A0A6G0X2A7</accession>
<sequence length="186" mass="21005">MDIPACDAALHEALKEPRQRQLLEVINTFLKKSKKSSSDPSELEFVCLDCKAEGVEGKARAFFASPPAIVLCANRLHTNDDVKEVVVHELIHAYDYTVRNMDLTIPRILACSEVRSARESECFNTAEAMCNNPQFSMLNRGCEWYIKRCVKKNAVKATSSLFPDEADKLVHDVFDKCYADKAPFEQ</sequence>